<gene>
    <name evidence="2" type="ORF">H9964_06295</name>
</gene>
<reference evidence="2" key="1">
    <citation type="journal article" date="2021" name="PeerJ">
        <title>Extensive microbial diversity within the chicken gut microbiome revealed by metagenomics and culture.</title>
        <authorList>
            <person name="Gilroy R."/>
            <person name="Ravi A."/>
            <person name="Getino M."/>
            <person name="Pursley I."/>
            <person name="Horton D.L."/>
            <person name="Alikhan N.F."/>
            <person name="Baker D."/>
            <person name="Gharbi K."/>
            <person name="Hall N."/>
            <person name="Watson M."/>
            <person name="Adriaenssens E.M."/>
            <person name="Foster-Nyarko E."/>
            <person name="Jarju S."/>
            <person name="Secka A."/>
            <person name="Antonio M."/>
            <person name="Oren A."/>
            <person name="Chaudhuri R.R."/>
            <person name="La Ragione R."/>
            <person name="Hildebrand F."/>
            <person name="Pallen M.J."/>
        </authorList>
    </citation>
    <scope>NUCLEOTIDE SEQUENCE</scope>
    <source>
        <strain evidence="2">ChiW7-2402</strain>
    </source>
</reference>
<comment type="caution">
    <text evidence="2">The sequence shown here is derived from an EMBL/GenBank/DDBJ whole genome shotgun (WGS) entry which is preliminary data.</text>
</comment>
<dbReference type="PROSITE" id="PS51257">
    <property type="entry name" value="PROKAR_LIPOPROTEIN"/>
    <property type="match status" value="1"/>
</dbReference>
<dbReference type="EMBL" id="DXBB01000088">
    <property type="protein sequence ID" value="HIZ73172.1"/>
    <property type="molecule type" value="Genomic_DNA"/>
</dbReference>
<protein>
    <recommendedName>
        <fullName evidence="4">SsuA/THI5-like domain-containing protein</fullName>
    </recommendedName>
</protein>
<evidence type="ECO:0008006" key="4">
    <source>
        <dbReference type="Google" id="ProtNLM"/>
    </source>
</evidence>
<proteinExistence type="predicted"/>
<feature type="chain" id="PRO_5039688692" description="SsuA/THI5-like domain-containing protein" evidence="1">
    <location>
        <begin position="23"/>
        <end position="341"/>
    </location>
</feature>
<accession>A0A9D2G670</accession>
<keyword evidence="1" id="KW-0732">Signal</keyword>
<sequence>MKHPVSLALGAIFLGAAALGLAACKQDADTAKTYSVYAPDGAPALALVNAIEDKAEKFEYHVVDSSTIQTYVTGEEPEADFCILPVNAASKILGTGTVYQMLGTVTNGNLFFLSAEDNEDLTQDNLSTLVGKSVGVVQLPNVPGLTLQAVLNKYGIDYQIVENGGEKAEDKVNLIAFDPANVTPAGGCDYYLCPEPAASTKIKGTASAAKPFRMAGDLQELYGGEEGYPQAVLVAKKTVLEGDKTDKDVVKTMLSYMEESGTYLETVTPETVLSALDGVRTEGLSASFNANNLTSEVIANCSVRFTTARACKQRVNAFLEELIAVNESAAKAVSDAFFYNA</sequence>
<evidence type="ECO:0000313" key="3">
    <source>
        <dbReference type="Proteomes" id="UP000824102"/>
    </source>
</evidence>
<dbReference type="Proteomes" id="UP000824102">
    <property type="component" value="Unassembled WGS sequence"/>
</dbReference>
<organism evidence="2 3">
    <name type="scientific">Candidatus Gallimonas intestinavium</name>
    <dbReference type="NCBI Taxonomy" id="2838603"/>
    <lineage>
        <taxon>Bacteria</taxon>
        <taxon>Bacillati</taxon>
        <taxon>Bacillota</taxon>
        <taxon>Clostridia</taxon>
        <taxon>Candidatus Gallimonas</taxon>
    </lineage>
</organism>
<dbReference type="AlphaFoldDB" id="A0A9D2G670"/>
<evidence type="ECO:0000256" key="1">
    <source>
        <dbReference type="SAM" id="SignalP"/>
    </source>
</evidence>
<feature type="signal peptide" evidence="1">
    <location>
        <begin position="1"/>
        <end position="22"/>
    </location>
</feature>
<evidence type="ECO:0000313" key="2">
    <source>
        <dbReference type="EMBL" id="HIZ73172.1"/>
    </source>
</evidence>
<dbReference type="Gene3D" id="3.40.190.10">
    <property type="entry name" value="Periplasmic binding protein-like II"/>
    <property type="match status" value="2"/>
</dbReference>
<reference evidence="2" key="2">
    <citation type="submission" date="2021-04" db="EMBL/GenBank/DDBJ databases">
        <authorList>
            <person name="Gilroy R."/>
        </authorList>
    </citation>
    <scope>NUCLEOTIDE SEQUENCE</scope>
    <source>
        <strain evidence="2">ChiW7-2402</strain>
    </source>
</reference>
<name>A0A9D2G670_9FIRM</name>